<evidence type="ECO:0000256" key="2">
    <source>
        <dbReference type="SAM" id="MobiDB-lite"/>
    </source>
</evidence>
<proteinExistence type="predicted"/>
<feature type="coiled-coil region" evidence="1">
    <location>
        <begin position="12"/>
        <end position="39"/>
    </location>
</feature>
<sequence>MPSVVGLLEQRELATRRRVDELREEADRIQAELAVAEQEWKEWAIARSRVGEVLAPVDGTGQGHAQAARAAPAAEGQAEKTSSAPGAAKPKSPVPVWREGLAWTVLSVDYQRIVRALADRVRLGQGSATCQEMAVLFGMDVVPARVETLRSKAKRLVARGWLAEQQPGRFTLALGVAGPGRSATTGAWDSSMI</sequence>
<keyword evidence="1" id="KW-0175">Coiled coil</keyword>
<protein>
    <submittedName>
        <fullName evidence="3">Uncharacterized protein</fullName>
    </submittedName>
</protein>
<evidence type="ECO:0000313" key="4">
    <source>
        <dbReference type="Proteomes" id="UP001230328"/>
    </source>
</evidence>
<name>A0ABU0TCA9_9ACTN</name>
<feature type="compositionally biased region" description="Low complexity" evidence="2">
    <location>
        <begin position="63"/>
        <end position="76"/>
    </location>
</feature>
<evidence type="ECO:0000313" key="3">
    <source>
        <dbReference type="EMBL" id="MDQ1033437.1"/>
    </source>
</evidence>
<dbReference type="EMBL" id="JAUSZI010000002">
    <property type="protein sequence ID" value="MDQ1033437.1"/>
    <property type="molecule type" value="Genomic_DNA"/>
</dbReference>
<dbReference type="RefSeq" id="WP_307530702.1">
    <property type="nucleotide sequence ID" value="NZ_JAUSZI010000002.1"/>
</dbReference>
<gene>
    <name evidence="3" type="ORF">QF035_011019</name>
</gene>
<evidence type="ECO:0000256" key="1">
    <source>
        <dbReference type="SAM" id="Coils"/>
    </source>
</evidence>
<feature type="region of interest" description="Disordered" evidence="2">
    <location>
        <begin position="57"/>
        <end position="93"/>
    </location>
</feature>
<dbReference type="Proteomes" id="UP001230328">
    <property type="component" value="Unassembled WGS sequence"/>
</dbReference>
<reference evidence="3 4" key="1">
    <citation type="submission" date="2023-07" db="EMBL/GenBank/DDBJ databases">
        <title>Comparative genomics of wheat-associated soil bacteria to identify genetic determinants of phenazine resistance.</title>
        <authorList>
            <person name="Mouncey N."/>
        </authorList>
    </citation>
    <scope>NUCLEOTIDE SEQUENCE [LARGE SCALE GENOMIC DNA]</scope>
    <source>
        <strain evidence="3 4">V2I4</strain>
    </source>
</reference>
<comment type="caution">
    <text evidence="3">The sequence shown here is derived from an EMBL/GenBank/DDBJ whole genome shotgun (WGS) entry which is preliminary data.</text>
</comment>
<organism evidence="3 4">
    <name type="scientific">Streptomyces umbrinus</name>
    <dbReference type="NCBI Taxonomy" id="67370"/>
    <lineage>
        <taxon>Bacteria</taxon>
        <taxon>Bacillati</taxon>
        <taxon>Actinomycetota</taxon>
        <taxon>Actinomycetes</taxon>
        <taxon>Kitasatosporales</taxon>
        <taxon>Streptomycetaceae</taxon>
        <taxon>Streptomyces</taxon>
        <taxon>Streptomyces phaeochromogenes group</taxon>
    </lineage>
</organism>
<accession>A0ABU0TCA9</accession>
<keyword evidence="4" id="KW-1185">Reference proteome</keyword>